<comment type="subcellular location">
    <subcellularLocation>
        <location evidence="1 6">Nucleus</location>
    </subcellularLocation>
</comment>
<evidence type="ECO:0000256" key="4">
    <source>
        <dbReference type="ARBA" id="ARBA00023163"/>
    </source>
</evidence>
<sequence>MTIGKRIKFCISSILKFPSMISENIPYNQTIHHRISRSASSSSSIVFSDFNSICNAASIETDCIHSSRCSFPAPEDFNVATEETTTATSTATETIVEFSTAIATRRLTMSSPGRSNSIVDSAEVGLGSIGIVVQTYSLDPYAEFRRSMEEMAAAIACPVGGEKEQLRQERLYELLVCYLALNNKSVHKDIVNAFVDLFSHLQIESDG</sequence>
<dbReference type="Pfam" id="PF04844">
    <property type="entry name" value="Ovate"/>
    <property type="match status" value="1"/>
</dbReference>
<dbReference type="EMBL" id="LFYR01000664">
    <property type="protein sequence ID" value="KMZ71685.1"/>
    <property type="molecule type" value="Genomic_DNA"/>
</dbReference>
<dbReference type="GO" id="GO:0005634">
    <property type="term" value="C:nucleus"/>
    <property type="evidence" value="ECO:0007669"/>
    <property type="project" value="UniProtKB-SubCell"/>
</dbReference>
<evidence type="ECO:0000256" key="1">
    <source>
        <dbReference type="ARBA" id="ARBA00004123"/>
    </source>
</evidence>
<evidence type="ECO:0000256" key="2">
    <source>
        <dbReference type="ARBA" id="ARBA00022491"/>
    </source>
</evidence>
<dbReference type="PANTHER" id="PTHR33057:SF21">
    <property type="entry name" value="TRANSCRIPTION REPRESSOR"/>
    <property type="match status" value="1"/>
</dbReference>
<comment type="function">
    <text evidence="6">Transcriptional repressor that regulates multiple aspects of plant growth and development.</text>
</comment>
<dbReference type="InterPro" id="IPR038933">
    <property type="entry name" value="Ovate"/>
</dbReference>
<evidence type="ECO:0000256" key="3">
    <source>
        <dbReference type="ARBA" id="ARBA00023015"/>
    </source>
</evidence>
<accession>A0A0K9PTY3</accession>
<keyword evidence="9" id="KW-1185">Reference proteome</keyword>
<feature type="domain" description="OVATE" evidence="7">
    <location>
        <begin position="133"/>
        <end position="200"/>
    </location>
</feature>
<dbReference type="PROSITE" id="PS51754">
    <property type="entry name" value="OVATE"/>
    <property type="match status" value="1"/>
</dbReference>
<evidence type="ECO:0000256" key="6">
    <source>
        <dbReference type="RuleBase" id="RU367028"/>
    </source>
</evidence>
<protein>
    <recommendedName>
        <fullName evidence="6">Transcription repressor</fullName>
    </recommendedName>
    <alternativeName>
        <fullName evidence="6">Ovate family protein</fullName>
    </alternativeName>
</protein>
<evidence type="ECO:0000313" key="9">
    <source>
        <dbReference type="Proteomes" id="UP000036987"/>
    </source>
</evidence>
<dbReference type="OMA" id="FNSICNA"/>
<organism evidence="8 9">
    <name type="scientific">Zostera marina</name>
    <name type="common">Eelgrass</name>
    <dbReference type="NCBI Taxonomy" id="29655"/>
    <lineage>
        <taxon>Eukaryota</taxon>
        <taxon>Viridiplantae</taxon>
        <taxon>Streptophyta</taxon>
        <taxon>Embryophyta</taxon>
        <taxon>Tracheophyta</taxon>
        <taxon>Spermatophyta</taxon>
        <taxon>Magnoliopsida</taxon>
        <taxon>Liliopsida</taxon>
        <taxon>Zosteraceae</taxon>
        <taxon>Zostera</taxon>
    </lineage>
</organism>
<dbReference type="GO" id="GO:0045892">
    <property type="term" value="P:negative regulation of DNA-templated transcription"/>
    <property type="evidence" value="ECO:0007669"/>
    <property type="project" value="UniProtKB-UniRule"/>
</dbReference>
<dbReference type="AlphaFoldDB" id="A0A0K9PTY3"/>
<evidence type="ECO:0000256" key="5">
    <source>
        <dbReference type="ARBA" id="ARBA00023242"/>
    </source>
</evidence>
<name>A0A0K9PTY3_ZOSMR</name>
<keyword evidence="2 6" id="KW-0678">Repressor</keyword>
<keyword evidence="3 6" id="KW-0805">Transcription regulation</keyword>
<evidence type="ECO:0000313" key="8">
    <source>
        <dbReference type="EMBL" id="KMZ71685.1"/>
    </source>
</evidence>
<comment type="caution">
    <text evidence="8">The sequence shown here is derived from an EMBL/GenBank/DDBJ whole genome shotgun (WGS) entry which is preliminary data.</text>
</comment>
<dbReference type="OrthoDB" id="690912at2759"/>
<gene>
    <name evidence="8" type="ORF">ZOSMA_177G00130</name>
</gene>
<dbReference type="Proteomes" id="UP000036987">
    <property type="component" value="Unassembled WGS sequence"/>
</dbReference>
<keyword evidence="5 6" id="KW-0539">Nucleus</keyword>
<dbReference type="InterPro" id="IPR006458">
    <property type="entry name" value="Ovate_C"/>
</dbReference>
<keyword evidence="4 6" id="KW-0804">Transcription</keyword>
<proteinExistence type="predicted"/>
<dbReference type="NCBIfam" id="TIGR01568">
    <property type="entry name" value="A_thal_3678"/>
    <property type="match status" value="1"/>
</dbReference>
<dbReference type="PANTHER" id="PTHR33057">
    <property type="entry name" value="TRANSCRIPTION REPRESSOR OFP7-RELATED"/>
    <property type="match status" value="1"/>
</dbReference>
<evidence type="ECO:0000259" key="7">
    <source>
        <dbReference type="PROSITE" id="PS51754"/>
    </source>
</evidence>
<reference evidence="9" key="1">
    <citation type="journal article" date="2016" name="Nature">
        <title>The genome of the seagrass Zostera marina reveals angiosperm adaptation to the sea.</title>
        <authorList>
            <person name="Olsen J.L."/>
            <person name="Rouze P."/>
            <person name="Verhelst B."/>
            <person name="Lin Y.-C."/>
            <person name="Bayer T."/>
            <person name="Collen J."/>
            <person name="Dattolo E."/>
            <person name="De Paoli E."/>
            <person name="Dittami S."/>
            <person name="Maumus F."/>
            <person name="Michel G."/>
            <person name="Kersting A."/>
            <person name="Lauritano C."/>
            <person name="Lohaus R."/>
            <person name="Toepel M."/>
            <person name="Tonon T."/>
            <person name="Vanneste K."/>
            <person name="Amirebrahimi M."/>
            <person name="Brakel J."/>
            <person name="Bostroem C."/>
            <person name="Chovatia M."/>
            <person name="Grimwood J."/>
            <person name="Jenkins J.W."/>
            <person name="Jueterbock A."/>
            <person name="Mraz A."/>
            <person name="Stam W.T."/>
            <person name="Tice H."/>
            <person name="Bornberg-Bauer E."/>
            <person name="Green P.J."/>
            <person name="Pearson G.A."/>
            <person name="Procaccini G."/>
            <person name="Duarte C.M."/>
            <person name="Schmutz J."/>
            <person name="Reusch T.B.H."/>
            <person name="Van de Peer Y."/>
        </authorList>
    </citation>
    <scope>NUCLEOTIDE SEQUENCE [LARGE SCALE GENOMIC DNA]</scope>
    <source>
        <strain evidence="9">cv. Finnish</strain>
    </source>
</reference>